<gene>
    <name evidence="3" type="ORF">ACHAXA_010731</name>
</gene>
<feature type="compositionally biased region" description="Basic and acidic residues" evidence="1">
    <location>
        <begin position="53"/>
        <end position="65"/>
    </location>
</feature>
<keyword evidence="2" id="KW-0472">Membrane</keyword>
<feature type="transmembrane region" description="Helical" evidence="2">
    <location>
        <begin position="329"/>
        <end position="356"/>
    </location>
</feature>
<feature type="transmembrane region" description="Helical" evidence="2">
    <location>
        <begin position="6"/>
        <end position="31"/>
    </location>
</feature>
<feature type="region of interest" description="Disordered" evidence="1">
    <location>
        <begin position="46"/>
        <end position="109"/>
    </location>
</feature>
<dbReference type="Proteomes" id="UP001530377">
    <property type="component" value="Unassembled WGS sequence"/>
</dbReference>
<feature type="compositionally biased region" description="Polar residues" evidence="1">
    <location>
        <begin position="529"/>
        <end position="538"/>
    </location>
</feature>
<evidence type="ECO:0000256" key="2">
    <source>
        <dbReference type="SAM" id="Phobius"/>
    </source>
</evidence>
<evidence type="ECO:0000256" key="1">
    <source>
        <dbReference type="SAM" id="MobiDB-lite"/>
    </source>
</evidence>
<feature type="transmembrane region" description="Helical" evidence="2">
    <location>
        <begin position="368"/>
        <end position="384"/>
    </location>
</feature>
<keyword evidence="4" id="KW-1185">Reference proteome</keyword>
<evidence type="ECO:0000313" key="4">
    <source>
        <dbReference type="Proteomes" id="UP001530377"/>
    </source>
</evidence>
<keyword evidence="2" id="KW-0812">Transmembrane</keyword>
<reference evidence="3 4" key="1">
    <citation type="submission" date="2024-10" db="EMBL/GenBank/DDBJ databases">
        <title>Updated reference genomes for cyclostephanoid diatoms.</title>
        <authorList>
            <person name="Roberts W.R."/>
            <person name="Alverson A.J."/>
        </authorList>
    </citation>
    <scope>NUCLEOTIDE SEQUENCE [LARGE SCALE GENOMIC DNA]</scope>
    <source>
        <strain evidence="3 4">AJA228-03</strain>
    </source>
</reference>
<feature type="transmembrane region" description="Helical" evidence="2">
    <location>
        <begin position="296"/>
        <end position="317"/>
    </location>
</feature>
<feature type="region of interest" description="Disordered" evidence="1">
    <location>
        <begin position="507"/>
        <end position="538"/>
    </location>
</feature>
<organism evidence="3 4">
    <name type="scientific">Cyclostephanos tholiformis</name>
    <dbReference type="NCBI Taxonomy" id="382380"/>
    <lineage>
        <taxon>Eukaryota</taxon>
        <taxon>Sar</taxon>
        <taxon>Stramenopiles</taxon>
        <taxon>Ochrophyta</taxon>
        <taxon>Bacillariophyta</taxon>
        <taxon>Coscinodiscophyceae</taxon>
        <taxon>Thalassiosirophycidae</taxon>
        <taxon>Stephanodiscales</taxon>
        <taxon>Stephanodiscaceae</taxon>
        <taxon>Cyclostephanos</taxon>
    </lineage>
</organism>
<name>A0ABD3REN2_9STRA</name>
<evidence type="ECO:0008006" key="5">
    <source>
        <dbReference type="Google" id="ProtNLM"/>
    </source>
</evidence>
<dbReference type="AlphaFoldDB" id="A0ABD3REN2"/>
<proteinExistence type="predicted"/>
<feature type="transmembrane region" description="Helical" evidence="2">
    <location>
        <begin position="198"/>
        <end position="219"/>
    </location>
</feature>
<keyword evidence="2" id="KW-1133">Transmembrane helix</keyword>
<protein>
    <recommendedName>
        <fullName evidence="5">Gustatory receptor</fullName>
    </recommendedName>
</protein>
<comment type="caution">
    <text evidence="3">The sequence shown here is derived from an EMBL/GenBank/DDBJ whole genome shotgun (WGS) entry which is preliminary data.</text>
</comment>
<evidence type="ECO:0000313" key="3">
    <source>
        <dbReference type="EMBL" id="KAL3811479.1"/>
    </source>
</evidence>
<accession>A0ABD3REN2</accession>
<feature type="region of interest" description="Disordered" evidence="1">
    <location>
        <begin position="224"/>
        <end position="243"/>
    </location>
</feature>
<dbReference type="EMBL" id="JALLPB020000258">
    <property type="protein sequence ID" value="KAL3811479.1"/>
    <property type="molecule type" value="Genomic_DNA"/>
</dbReference>
<sequence>MVDYSLFLSLAFILTESSFIFVALFAAYELLIGDFIIEAREESRRVSSQSRGRGYDTFESLEKPRHQSHRSLSPGGRRVRGTSGAAPMASQPGPREESSLLHPPSHSRGGINETRIAEEGYYSSPGGDARFASPGRGSTGDSTRRTFYKAILLALLSRSILLPIETYCLTLSDSAAHLSSVSPLLRCLLRISQTLPDIAFASALATIVIFCATIAFSAMPPLSPEPNESSMHGGDDTETIDDGTDRGGLLRERGLKLRSNVDGMYNADNTTKNTKSACCITAARFFRAVLASKKTFFTWNVILSVLYTVVFVTDVAIPHTSPVICEVSLWIFIAMVYSFLLISLCYAATLLIRALYSGIVQRKNADSLALRLIGSCTLLAIMFIDRVVRFSMAATHAIANLHSNQLEERMVQMSFRRNTIDYAISESLPVLFILFMMHRKAKEVHSDVLIMHKFQSIRNNLFGSTSRLGGVVENPPFDNTTVGVSASADGTETAKAGLGARQFQTYGGSRVDSFPSSGNQPLRNIPRAISSSGTGRPK</sequence>